<evidence type="ECO:0000256" key="3">
    <source>
        <dbReference type="ARBA" id="ARBA00012670"/>
    </source>
</evidence>
<comment type="catalytic activity">
    <reaction evidence="1">
        <text>Hydrolysis of terminal non-reducing alpha-L-arabinofuranoside residues in alpha-L-arabinosides.</text>
        <dbReference type="EC" id="3.2.1.55"/>
    </reaction>
</comment>
<evidence type="ECO:0000256" key="6">
    <source>
        <dbReference type="ARBA" id="ARBA00023180"/>
    </source>
</evidence>
<evidence type="ECO:0000313" key="11">
    <source>
        <dbReference type="Proteomes" id="UP001168478"/>
    </source>
</evidence>
<dbReference type="SUPFAM" id="SSF51445">
    <property type="entry name" value="(Trans)glycosidases"/>
    <property type="match status" value="1"/>
</dbReference>
<keyword evidence="6" id="KW-0325">Glycoprotein</keyword>
<organism evidence="9 11">
    <name type="scientific">Leyella lascolaii</name>
    <dbReference type="NCBI Taxonomy" id="1776379"/>
    <lineage>
        <taxon>Bacteria</taxon>
        <taxon>Pseudomonadati</taxon>
        <taxon>Bacteroidota</taxon>
        <taxon>Bacteroidia</taxon>
        <taxon>Bacteroidales</taxon>
        <taxon>Prevotellaceae</taxon>
        <taxon>Leyella</taxon>
    </lineage>
</organism>
<dbReference type="EC" id="3.2.1.55" evidence="3"/>
<dbReference type="Gene3D" id="2.60.40.1180">
    <property type="entry name" value="Golgi alpha-mannosidase II"/>
    <property type="match status" value="1"/>
</dbReference>
<dbReference type="RefSeq" id="WP_289825686.1">
    <property type="nucleotide sequence ID" value="NZ_JAUEIE010000010.1"/>
</dbReference>
<dbReference type="SUPFAM" id="SSF51011">
    <property type="entry name" value="Glycosyl hydrolase domain"/>
    <property type="match status" value="1"/>
</dbReference>
<dbReference type="SMART" id="SM00813">
    <property type="entry name" value="Alpha-L-AF_C"/>
    <property type="match status" value="1"/>
</dbReference>
<evidence type="ECO:0000256" key="4">
    <source>
        <dbReference type="ARBA" id="ARBA00022729"/>
    </source>
</evidence>
<name>A0AAW7JVT0_9BACT</name>
<gene>
    <name evidence="8" type="ORF">QVN81_09565</name>
    <name evidence="9" type="ORF">QVN84_10310</name>
</gene>
<dbReference type="GO" id="GO:0046373">
    <property type="term" value="P:L-arabinose metabolic process"/>
    <property type="evidence" value="ECO:0007669"/>
    <property type="project" value="InterPro"/>
</dbReference>
<dbReference type="Gene3D" id="3.20.20.80">
    <property type="entry name" value="Glycosidases"/>
    <property type="match status" value="1"/>
</dbReference>
<evidence type="ECO:0000256" key="1">
    <source>
        <dbReference type="ARBA" id="ARBA00001462"/>
    </source>
</evidence>
<evidence type="ECO:0000256" key="5">
    <source>
        <dbReference type="ARBA" id="ARBA00022801"/>
    </source>
</evidence>
<keyword evidence="4" id="KW-0732">Signal</keyword>
<dbReference type="PANTHER" id="PTHR31776:SF0">
    <property type="entry name" value="ALPHA-L-ARABINOFURANOSIDASE 1"/>
    <property type="match status" value="1"/>
</dbReference>
<evidence type="ECO:0000259" key="7">
    <source>
        <dbReference type="SMART" id="SM00813"/>
    </source>
</evidence>
<dbReference type="EMBL" id="JAUEIF010000010">
    <property type="protein sequence ID" value="MDN0025906.1"/>
    <property type="molecule type" value="Genomic_DNA"/>
</dbReference>
<proteinExistence type="inferred from homology"/>
<sequence length="978" mass="109830">MKNIIVALLAFTATLKLPAQTVITVDASRIEGSVPELIYGAGAEDVNHEIYGGLYDQRIFGESFEEPAFSSVRGFVSYDNPWFVEDGVLRLDTDGFGKIVWQERSLNDASAEVDMRVDGASAIAGFIVNVSDAADGADAFNGYEVSVNAAERRLVVGKHENNWQPVAEVPLTVSPEEWNRLRVDFDGGRLSVFLNGDKIYDYEDTSNPLEGGYVGLRSYGGSASFRNLQVDGSKIEFMAMADDVENFRRYDDCWTVEDNVMKTYTSAFAKAVYQSRDMQEGSVEADVRMDGERSISGFIIDVSDADDGADAFRGYEISLDADDHTLVIGKHDYDWQPIENVQLSFDSSDWNRLRVDFSGNTFSVWLNGKNVYEYVDEHSPLMKGKVGLRTFDGPASFRNISLNGETVALRSVPTGVSGMWMPVGDGVYTHDGTQAFNGTYSQKVSGSEDDGICNFGLNKWGIGITAGERMSGYVYLKGDAETAYVALQSADGSVEYCRNEISGLGTEWKRFDFGMTPDATDNNARFVVALGGEGSMWVDMAVLHTESYPYRADLTQDFINERLTFLRYGGTMINAPEYRVKNMMGPRDKRPPYKGHWYRYSTNGFGIIEFVDFARKIGTEPTFSINIEDDPQDVLALLEELKPYGVKYIEIGNEENIGDESFAAYEHYVERFLAFYNVIRPIYPELQFINAAWWRQDKPELMEYVFRALDGKAALWDYHPWTDETDQARAVETELKTMRSMFLGWNPQTTMKCAILEENGNTHNMHRALSHAIVLNAVRRMDGFVQLDSPANALQPYLQNDNGWDQGQIFFNSHMSWCQPPYYAQQMAASHHQPLLIRSACRNRNINMTATRSEDGRTVVMHIVNTSSADIPVEIDMRNAGKTGNIRRLSLYGDLTDTNTPHEPEKIVPRESKPDGMRMTLEARSYTVLEVSCDVLDDIRGITSDDGGDSVYYNVSGQRVSSPQRGIYIKEDGRKVIM</sequence>
<dbReference type="InterPro" id="IPR055235">
    <property type="entry name" value="ASD1_cat"/>
</dbReference>
<keyword evidence="5" id="KW-0378">Hydrolase</keyword>
<evidence type="ECO:0000313" key="10">
    <source>
        <dbReference type="Proteomes" id="UP001167831"/>
    </source>
</evidence>
<evidence type="ECO:0000313" key="9">
    <source>
        <dbReference type="EMBL" id="MDN0025906.1"/>
    </source>
</evidence>
<dbReference type="Gene3D" id="2.60.120.560">
    <property type="entry name" value="Exo-inulinase, domain 1"/>
    <property type="match status" value="2"/>
</dbReference>
<dbReference type="Pfam" id="PF06964">
    <property type="entry name" value="Alpha-L-AF_C"/>
    <property type="match status" value="1"/>
</dbReference>
<accession>A0AAW7JVT0</accession>
<dbReference type="PANTHER" id="PTHR31776">
    <property type="entry name" value="ALPHA-L-ARABINOFURANOSIDASE 1"/>
    <property type="match status" value="1"/>
</dbReference>
<dbReference type="Proteomes" id="UP001167831">
    <property type="component" value="Unassembled WGS sequence"/>
</dbReference>
<comment type="caution">
    <text evidence="9">The sequence shown here is derived from an EMBL/GenBank/DDBJ whole genome shotgun (WGS) entry which is preliminary data.</text>
</comment>
<dbReference type="Pfam" id="PF22848">
    <property type="entry name" value="ASD1_dom"/>
    <property type="match status" value="2"/>
</dbReference>
<keyword evidence="10" id="KW-1185">Reference proteome</keyword>
<dbReference type="InterPro" id="IPR010720">
    <property type="entry name" value="Alpha-L-AF_C"/>
</dbReference>
<reference evidence="9" key="1">
    <citation type="submission" date="2023-06" db="EMBL/GenBank/DDBJ databases">
        <authorList>
            <person name="Zeman M."/>
            <person name="Kubasova T."/>
            <person name="Jahodarova E."/>
            <person name="Nykrynova M."/>
            <person name="Rychlik I."/>
        </authorList>
    </citation>
    <scope>NUCLEOTIDE SEQUENCE</scope>
    <source>
        <strain evidence="9">ET15</strain>
        <strain evidence="8">ET37</strain>
    </source>
</reference>
<feature type="domain" description="Alpha-L-arabinofuranosidase C-terminal" evidence="7">
    <location>
        <begin position="757"/>
        <end position="925"/>
    </location>
</feature>
<dbReference type="Proteomes" id="UP001168478">
    <property type="component" value="Unassembled WGS sequence"/>
</dbReference>
<protein>
    <recommendedName>
        <fullName evidence="3">non-reducing end alpha-L-arabinofuranosidase</fullName>
        <ecNumber evidence="3">3.2.1.55</ecNumber>
    </recommendedName>
</protein>
<dbReference type="AlphaFoldDB" id="A0AAW7JVT0"/>
<evidence type="ECO:0000313" key="8">
    <source>
        <dbReference type="EMBL" id="MDN0023265.1"/>
    </source>
</evidence>
<comment type="similarity">
    <text evidence="2">Belongs to the glycosyl hydrolase 51 family.</text>
</comment>
<dbReference type="GO" id="GO:0046556">
    <property type="term" value="F:alpha-L-arabinofuranosidase activity"/>
    <property type="evidence" value="ECO:0007669"/>
    <property type="project" value="UniProtKB-EC"/>
</dbReference>
<evidence type="ECO:0000256" key="2">
    <source>
        <dbReference type="ARBA" id="ARBA00007186"/>
    </source>
</evidence>
<dbReference type="InterPro" id="IPR051563">
    <property type="entry name" value="Glycosyl_Hydrolase_51"/>
</dbReference>
<dbReference type="InterPro" id="IPR010496">
    <property type="entry name" value="AL/BT2_dom"/>
</dbReference>
<reference evidence="9" key="2">
    <citation type="submission" date="2023-08" db="EMBL/GenBank/DDBJ databases">
        <title>Identification and characterization of horizontal gene transfer across gut microbiota members of farm animals based on homology search.</title>
        <authorList>
            <person name="Schwarzerova J."/>
            <person name="Nykrynova M."/>
            <person name="Jureckova K."/>
            <person name="Cejkova D."/>
            <person name="Rychlik I."/>
        </authorList>
    </citation>
    <scope>NUCLEOTIDE SEQUENCE</scope>
    <source>
        <strain evidence="9">ET15</strain>
        <strain evidence="8">ET37</strain>
    </source>
</reference>
<dbReference type="Pfam" id="PF06439">
    <property type="entry name" value="3keto-disac_hyd"/>
    <property type="match status" value="2"/>
</dbReference>
<dbReference type="EMBL" id="JAUEIE010000010">
    <property type="protein sequence ID" value="MDN0023265.1"/>
    <property type="molecule type" value="Genomic_DNA"/>
</dbReference>
<dbReference type="InterPro" id="IPR017853">
    <property type="entry name" value="GH"/>
</dbReference>
<dbReference type="InterPro" id="IPR013780">
    <property type="entry name" value="Glyco_hydro_b"/>
</dbReference>